<gene>
    <name evidence="2" type="ORF">I4Q42_01440</name>
</gene>
<accession>A0ABS0SRS6</accession>
<evidence type="ECO:0000313" key="3">
    <source>
        <dbReference type="Proteomes" id="UP000639859"/>
    </source>
</evidence>
<dbReference type="RefSeq" id="WP_198574281.1">
    <property type="nucleotide sequence ID" value="NZ_JADWOX010000001.1"/>
</dbReference>
<feature type="region of interest" description="Disordered" evidence="1">
    <location>
        <begin position="1"/>
        <end position="22"/>
    </location>
</feature>
<organism evidence="2 3">
    <name type="scientific">Caulobacter hibisci</name>
    <dbReference type="NCBI Taxonomy" id="2035993"/>
    <lineage>
        <taxon>Bacteria</taxon>
        <taxon>Pseudomonadati</taxon>
        <taxon>Pseudomonadota</taxon>
        <taxon>Alphaproteobacteria</taxon>
        <taxon>Caulobacterales</taxon>
        <taxon>Caulobacteraceae</taxon>
        <taxon>Caulobacter</taxon>
    </lineage>
</organism>
<sequence length="129" mass="13294">MSSSDLRFPAAGRKSVSNRKAPAMALSEQEIAGIIQKHVRQNTWQQVLPNGQKIGPVHMGLGLVGVEGAASEILAAVRAEGFLAKSANNLVGGQIAENAKCSSPVVKESLIADQSVSPADQLAAEAGHG</sequence>
<comment type="caution">
    <text evidence="2">The sequence shown here is derived from an EMBL/GenBank/DDBJ whole genome shotgun (WGS) entry which is preliminary data.</text>
</comment>
<evidence type="ECO:0000313" key="2">
    <source>
        <dbReference type="EMBL" id="MBI1682325.1"/>
    </source>
</evidence>
<name>A0ABS0SRS6_9CAUL</name>
<dbReference type="EMBL" id="JADWOX010000001">
    <property type="protein sequence ID" value="MBI1682325.1"/>
    <property type="molecule type" value="Genomic_DNA"/>
</dbReference>
<evidence type="ECO:0000256" key="1">
    <source>
        <dbReference type="SAM" id="MobiDB-lite"/>
    </source>
</evidence>
<proteinExistence type="predicted"/>
<protein>
    <submittedName>
        <fullName evidence="2">Uncharacterized protein</fullName>
    </submittedName>
</protein>
<reference evidence="2 3" key="1">
    <citation type="submission" date="2020-11" db="EMBL/GenBank/DDBJ databases">
        <title>genome sequence of strain KACC 18849.</title>
        <authorList>
            <person name="Gao J."/>
            <person name="Zhang X."/>
        </authorList>
    </citation>
    <scope>NUCLEOTIDE SEQUENCE [LARGE SCALE GENOMIC DNA]</scope>
    <source>
        <strain evidence="2 3">KACC 18849</strain>
    </source>
</reference>
<keyword evidence="3" id="KW-1185">Reference proteome</keyword>
<dbReference type="Proteomes" id="UP000639859">
    <property type="component" value="Unassembled WGS sequence"/>
</dbReference>